<feature type="region of interest" description="Disordered" evidence="1">
    <location>
        <begin position="100"/>
        <end position="120"/>
    </location>
</feature>
<evidence type="ECO:0000256" key="1">
    <source>
        <dbReference type="SAM" id="MobiDB-lite"/>
    </source>
</evidence>
<protein>
    <submittedName>
        <fullName evidence="2">Uncharacterized protein</fullName>
    </submittedName>
</protein>
<organism evidence="2 3">
    <name type="scientific">Potamilus streckersoni</name>
    <dbReference type="NCBI Taxonomy" id="2493646"/>
    <lineage>
        <taxon>Eukaryota</taxon>
        <taxon>Metazoa</taxon>
        <taxon>Spiralia</taxon>
        <taxon>Lophotrochozoa</taxon>
        <taxon>Mollusca</taxon>
        <taxon>Bivalvia</taxon>
        <taxon>Autobranchia</taxon>
        <taxon>Heteroconchia</taxon>
        <taxon>Palaeoheterodonta</taxon>
        <taxon>Unionida</taxon>
        <taxon>Unionoidea</taxon>
        <taxon>Unionidae</taxon>
        <taxon>Ambleminae</taxon>
        <taxon>Lampsilini</taxon>
        <taxon>Potamilus</taxon>
    </lineage>
</organism>
<feature type="compositionally biased region" description="Basic and acidic residues" evidence="1">
    <location>
        <begin position="13"/>
        <end position="24"/>
    </location>
</feature>
<evidence type="ECO:0000313" key="2">
    <source>
        <dbReference type="EMBL" id="KAK3598529.1"/>
    </source>
</evidence>
<dbReference type="AlphaFoldDB" id="A0AAE0W2C3"/>
<feature type="compositionally biased region" description="Basic residues" evidence="1">
    <location>
        <begin position="108"/>
        <end position="120"/>
    </location>
</feature>
<dbReference type="Proteomes" id="UP001195483">
    <property type="component" value="Unassembled WGS sequence"/>
</dbReference>
<keyword evidence="3" id="KW-1185">Reference proteome</keyword>
<name>A0AAE0W2C3_9BIVA</name>
<dbReference type="EMBL" id="JAEAOA010000409">
    <property type="protein sequence ID" value="KAK3598529.1"/>
    <property type="molecule type" value="Genomic_DNA"/>
</dbReference>
<gene>
    <name evidence="2" type="ORF">CHS0354_005812</name>
</gene>
<comment type="caution">
    <text evidence="2">The sequence shown here is derived from an EMBL/GenBank/DDBJ whole genome shotgun (WGS) entry which is preliminary data.</text>
</comment>
<reference evidence="2" key="1">
    <citation type="journal article" date="2021" name="Genome Biol. Evol.">
        <title>A High-Quality Reference Genome for a Parasitic Bivalve with Doubly Uniparental Inheritance (Bivalvia: Unionida).</title>
        <authorList>
            <person name="Smith C.H."/>
        </authorList>
    </citation>
    <scope>NUCLEOTIDE SEQUENCE</scope>
    <source>
        <strain evidence="2">CHS0354</strain>
    </source>
</reference>
<reference evidence="2" key="3">
    <citation type="submission" date="2023-05" db="EMBL/GenBank/DDBJ databases">
        <authorList>
            <person name="Smith C.H."/>
        </authorList>
    </citation>
    <scope>NUCLEOTIDE SEQUENCE</scope>
    <source>
        <strain evidence="2">CHS0354</strain>
        <tissue evidence="2">Mantle</tissue>
    </source>
</reference>
<evidence type="ECO:0000313" key="3">
    <source>
        <dbReference type="Proteomes" id="UP001195483"/>
    </source>
</evidence>
<accession>A0AAE0W2C3</accession>
<proteinExistence type="predicted"/>
<feature type="region of interest" description="Disordered" evidence="1">
    <location>
        <begin position="1"/>
        <end position="55"/>
    </location>
</feature>
<reference evidence="2" key="2">
    <citation type="journal article" date="2021" name="Genome Biol. Evol.">
        <title>Developing a high-quality reference genome for a parasitic bivalve with doubly uniparental inheritance (Bivalvia: Unionida).</title>
        <authorList>
            <person name="Smith C.H."/>
        </authorList>
    </citation>
    <scope>NUCLEOTIDE SEQUENCE</scope>
    <source>
        <strain evidence="2">CHS0354</strain>
        <tissue evidence="2">Mantle</tissue>
    </source>
</reference>
<sequence>MKGKKRKPTGARATRDVKYGNAERKNKKKKPVQNQQQVGAKERQGEETINDTSNTEAEDKIGLVFQCTNWRVAALWDLNHLLLASKYTLRNSSTMTNWNDETNEAKSKEKKKAGAKHLKKIQRVSKAVDNFSEGGKAAATKFKRK</sequence>